<name>A0AAE1PCR6_9EUCA</name>
<comment type="caution">
    <text evidence="1">The sequence shown here is derived from an EMBL/GenBank/DDBJ whole genome shotgun (WGS) entry which is preliminary data.</text>
</comment>
<reference evidence="1" key="1">
    <citation type="submission" date="2023-11" db="EMBL/GenBank/DDBJ databases">
        <title>Genome assemblies of two species of porcelain crab, Petrolisthes cinctipes and Petrolisthes manimaculis (Anomura: Porcellanidae).</title>
        <authorList>
            <person name="Angst P."/>
        </authorList>
    </citation>
    <scope>NUCLEOTIDE SEQUENCE</scope>
    <source>
        <strain evidence="1">PB745_02</strain>
        <tissue evidence="1">Gill</tissue>
    </source>
</reference>
<proteinExistence type="predicted"/>
<dbReference type="Proteomes" id="UP001292094">
    <property type="component" value="Unassembled WGS sequence"/>
</dbReference>
<evidence type="ECO:0000313" key="2">
    <source>
        <dbReference type="Proteomes" id="UP001292094"/>
    </source>
</evidence>
<protein>
    <submittedName>
        <fullName evidence="1">Uncharacterized protein</fullName>
    </submittedName>
</protein>
<dbReference type="EMBL" id="JAWZYT010002188">
    <property type="protein sequence ID" value="KAK4306054.1"/>
    <property type="molecule type" value="Genomic_DNA"/>
</dbReference>
<evidence type="ECO:0000313" key="1">
    <source>
        <dbReference type="EMBL" id="KAK4306054.1"/>
    </source>
</evidence>
<organism evidence="1 2">
    <name type="scientific">Petrolisthes manimaculis</name>
    <dbReference type="NCBI Taxonomy" id="1843537"/>
    <lineage>
        <taxon>Eukaryota</taxon>
        <taxon>Metazoa</taxon>
        <taxon>Ecdysozoa</taxon>
        <taxon>Arthropoda</taxon>
        <taxon>Crustacea</taxon>
        <taxon>Multicrustacea</taxon>
        <taxon>Malacostraca</taxon>
        <taxon>Eumalacostraca</taxon>
        <taxon>Eucarida</taxon>
        <taxon>Decapoda</taxon>
        <taxon>Pleocyemata</taxon>
        <taxon>Anomura</taxon>
        <taxon>Galatheoidea</taxon>
        <taxon>Porcellanidae</taxon>
        <taxon>Petrolisthes</taxon>
    </lineage>
</organism>
<sequence length="178" mass="19895">MASVDEAVYMALSDGYEVVEAVEETREQAVARQEAPNRKGDSPNDAAKCVECSLHLRRSNQKVFVEEAVETDIFRSPSISLGVAYLDKKTPLIPRCGVLQHTFTSSCIVEAKRSPVPRHTDEESHAKPTVMMCNTSRATKDGSKQSIWSSVYEESEAGQRTTKLVAVRTKRHKRPWTQ</sequence>
<keyword evidence="2" id="KW-1185">Reference proteome</keyword>
<gene>
    <name evidence="1" type="ORF">Pmani_022097</name>
</gene>
<accession>A0AAE1PCR6</accession>
<dbReference type="AlphaFoldDB" id="A0AAE1PCR6"/>